<dbReference type="PROSITE" id="PS50109">
    <property type="entry name" value="HIS_KIN"/>
    <property type="match status" value="1"/>
</dbReference>
<comment type="catalytic activity">
    <reaction evidence="1">
        <text>ATP + protein L-histidine = ADP + protein N-phospho-L-histidine.</text>
        <dbReference type="EC" id="2.7.13.3"/>
    </reaction>
</comment>
<proteinExistence type="predicted"/>
<dbReference type="GO" id="GO:0005886">
    <property type="term" value="C:plasma membrane"/>
    <property type="evidence" value="ECO:0007669"/>
    <property type="project" value="UniProtKB-SubCell"/>
</dbReference>
<evidence type="ECO:0000259" key="17">
    <source>
        <dbReference type="PROSITE" id="PS50109"/>
    </source>
</evidence>
<dbReference type="InterPro" id="IPR036890">
    <property type="entry name" value="HATPase_C_sf"/>
</dbReference>
<dbReference type="SUPFAM" id="SSF47384">
    <property type="entry name" value="Homodimeric domain of signal transducing histidine kinase"/>
    <property type="match status" value="1"/>
</dbReference>
<keyword evidence="13" id="KW-0902">Two-component regulatory system</keyword>
<dbReference type="CDD" id="cd06225">
    <property type="entry name" value="HAMP"/>
    <property type="match status" value="1"/>
</dbReference>
<evidence type="ECO:0000256" key="10">
    <source>
        <dbReference type="ARBA" id="ARBA00022777"/>
    </source>
</evidence>
<evidence type="ECO:0000256" key="2">
    <source>
        <dbReference type="ARBA" id="ARBA00004429"/>
    </source>
</evidence>
<reference evidence="19 20" key="1">
    <citation type="submission" date="2019-11" db="EMBL/GenBank/DDBJ databases">
        <title>Genome analysis of Rhizobacterium cereale a novel genus and species isolated from maize roots in North Spain.</title>
        <authorList>
            <person name="Menendez E."/>
            <person name="Flores-Felix J.D."/>
            <person name="Ramirez-Bahena M.-H."/>
            <person name="Igual J.M."/>
            <person name="Garcia-Fraile P."/>
            <person name="Peix A."/>
            <person name="Velazquez E."/>
        </authorList>
    </citation>
    <scope>NUCLEOTIDE SEQUENCE [LARGE SCALE GENOMIC DNA]</scope>
    <source>
        <strain evidence="19 20">RZME27</strain>
    </source>
</reference>
<dbReference type="PROSITE" id="PS50885">
    <property type="entry name" value="HAMP"/>
    <property type="match status" value="1"/>
</dbReference>
<sequence length="468" mass="50780">MARLGIFWRIVLIVALALFVIQLVVFEGVRRHKADATVERRYSVGERIVPYVQLLDRTPIGERPTIVALARTNGIALSFSKTPPADLPSNFGSGLVRISFLVRHELERQGLDDRFFAVGPGEELNGGDGDNEDERRILVQIGLASGEVARFDVNDTLTVRILGWPIGFGAGALGFIVAIVALCAVAREARPIAALSRAVDRLGTRLQPEPLPEAGAKEVRTLIRAINAMQHRIANLINNRTFVIGAISHDLKTNLTRLRLRLEMMPDNPHRARALQDVETMQGLMTDALIFAKAALAVEEVEAIDVADMLATVLAERAIVPDVLTLAEGTEAAMVRIQPAALRRVIDNLIDNALRYGEGYLAVSLVSEDEHVVMAIRDRGPGIASDMQEAVFDPFVRVESSRSRDTGGSGLGLTIVRQIVEAYGGTVRLGNLDPQGLEAVVTLPRGQSGPRGEPGPPRSEAGHTREPT</sequence>
<dbReference type="SUPFAM" id="SSF55874">
    <property type="entry name" value="ATPase domain of HSP90 chaperone/DNA topoisomerase II/histidine kinase"/>
    <property type="match status" value="1"/>
</dbReference>
<evidence type="ECO:0000256" key="7">
    <source>
        <dbReference type="ARBA" id="ARBA00022679"/>
    </source>
</evidence>
<dbReference type="CDD" id="cd00082">
    <property type="entry name" value="HisKA"/>
    <property type="match status" value="1"/>
</dbReference>
<dbReference type="EMBL" id="WIXI01000049">
    <property type="protein sequence ID" value="MQY48909.1"/>
    <property type="molecule type" value="Genomic_DNA"/>
</dbReference>
<keyword evidence="4" id="KW-1003">Cell membrane</keyword>
<comment type="caution">
    <text evidence="19">The sequence shown here is derived from an EMBL/GenBank/DDBJ whole genome shotgun (WGS) entry which is preliminary data.</text>
</comment>
<keyword evidence="7" id="KW-0808">Transferase</keyword>
<name>A0A6A8ADR1_9HYPH</name>
<dbReference type="InterPro" id="IPR005467">
    <property type="entry name" value="His_kinase_dom"/>
</dbReference>
<keyword evidence="8 16" id="KW-0812">Transmembrane</keyword>
<evidence type="ECO:0000256" key="13">
    <source>
        <dbReference type="ARBA" id="ARBA00023012"/>
    </source>
</evidence>
<keyword evidence="20" id="KW-1185">Reference proteome</keyword>
<feature type="domain" description="Histidine kinase" evidence="17">
    <location>
        <begin position="246"/>
        <end position="447"/>
    </location>
</feature>
<evidence type="ECO:0000256" key="3">
    <source>
        <dbReference type="ARBA" id="ARBA00012438"/>
    </source>
</evidence>
<dbReference type="InterPro" id="IPR003661">
    <property type="entry name" value="HisK_dim/P_dom"/>
</dbReference>
<feature type="region of interest" description="Disordered" evidence="15">
    <location>
        <begin position="443"/>
        <end position="468"/>
    </location>
</feature>
<gene>
    <name evidence="19" type="ORF">GAO09_23010</name>
</gene>
<evidence type="ECO:0000256" key="15">
    <source>
        <dbReference type="SAM" id="MobiDB-lite"/>
    </source>
</evidence>
<dbReference type="Proteomes" id="UP000435138">
    <property type="component" value="Unassembled WGS sequence"/>
</dbReference>
<feature type="domain" description="HAMP" evidence="18">
    <location>
        <begin position="186"/>
        <end position="238"/>
    </location>
</feature>
<dbReference type="PANTHER" id="PTHR44936:SF5">
    <property type="entry name" value="SENSOR HISTIDINE KINASE ENVZ"/>
    <property type="match status" value="1"/>
</dbReference>
<keyword evidence="5" id="KW-0997">Cell inner membrane</keyword>
<dbReference type="SMART" id="SM00387">
    <property type="entry name" value="HATPase_c"/>
    <property type="match status" value="1"/>
</dbReference>
<evidence type="ECO:0000313" key="19">
    <source>
        <dbReference type="EMBL" id="MQY48909.1"/>
    </source>
</evidence>
<keyword evidence="10" id="KW-0418">Kinase</keyword>
<evidence type="ECO:0000256" key="1">
    <source>
        <dbReference type="ARBA" id="ARBA00000085"/>
    </source>
</evidence>
<dbReference type="InterPro" id="IPR003660">
    <property type="entry name" value="HAMP_dom"/>
</dbReference>
<organism evidence="19 20">
    <name type="scientific">Endobacterium cereale</name>
    <dbReference type="NCBI Taxonomy" id="2663029"/>
    <lineage>
        <taxon>Bacteria</taxon>
        <taxon>Pseudomonadati</taxon>
        <taxon>Pseudomonadota</taxon>
        <taxon>Alphaproteobacteria</taxon>
        <taxon>Hyphomicrobiales</taxon>
        <taxon>Rhizobiaceae</taxon>
        <taxon>Endobacterium</taxon>
    </lineage>
</organism>
<dbReference type="Pfam" id="PF02518">
    <property type="entry name" value="HATPase_c"/>
    <property type="match status" value="1"/>
</dbReference>
<keyword evidence="6" id="KW-0597">Phosphoprotein</keyword>
<dbReference type="Pfam" id="PF00672">
    <property type="entry name" value="HAMP"/>
    <property type="match status" value="1"/>
</dbReference>
<dbReference type="PANTHER" id="PTHR44936">
    <property type="entry name" value="SENSOR PROTEIN CREC"/>
    <property type="match status" value="1"/>
</dbReference>
<dbReference type="Gene3D" id="3.30.565.10">
    <property type="entry name" value="Histidine kinase-like ATPase, C-terminal domain"/>
    <property type="match status" value="1"/>
</dbReference>
<dbReference type="PRINTS" id="PR00344">
    <property type="entry name" value="BCTRLSENSOR"/>
</dbReference>
<evidence type="ECO:0000256" key="5">
    <source>
        <dbReference type="ARBA" id="ARBA00022519"/>
    </source>
</evidence>
<evidence type="ECO:0000256" key="9">
    <source>
        <dbReference type="ARBA" id="ARBA00022741"/>
    </source>
</evidence>
<evidence type="ECO:0000256" key="8">
    <source>
        <dbReference type="ARBA" id="ARBA00022692"/>
    </source>
</evidence>
<dbReference type="EC" id="2.7.13.3" evidence="3"/>
<accession>A0A6A8ADR1</accession>
<evidence type="ECO:0000256" key="11">
    <source>
        <dbReference type="ARBA" id="ARBA00022840"/>
    </source>
</evidence>
<dbReference type="GO" id="GO:0005524">
    <property type="term" value="F:ATP binding"/>
    <property type="evidence" value="ECO:0007669"/>
    <property type="project" value="UniProtKB-KW"/>
</dbReference>
<evidence type="ECO:0000256" key="6">
    <source>
        <dbReference type="ARBA" id="ARBA00022553"/>
    </source>
</evidence>
<dbReference type="InterPro" id="IPR003594">
    <property type="entry name" value="HATPase_dom"/>
</dbReference>
<evidence type="ECO:0000256" key="14">
    <source>
        <dbReference type="ARBA" id="ARBA00023136"/>
    </source>
</evidence>
<keyword evidence="14 16" id="KW-0472">Membrane</keyword>
<dbReference type="InterPro" id="IPR050980">
    <property type="entry name" value="2C_sensor_his_kinase"/>
</dbReference>
<evidence type="ECO:0000259" key="18">
    <source>
        <dbReference type="PROSITE" id="PS50885"/>
    </source>
</evidence>
<comment type="subcellular location">
    <subcellularLocation>
        <location evidence="2">Cell inner membrane</location>
        <topology evidence="2">Multi-pass membrane protein</topology>
    </subcellularLocation>
</comment>
<dbReference type="AlphaFoldDB" id="A0A6A8ADR1"/>
<dbReference type="CDD" id="cd00075">
    <property type="entry name" value="HATPase"/>
    <property type="match status" value="1"/>
</dbReference>
<dbReference type="RefSeq" id="WP_153358136.1">
    <property type="nucleotide sequence ID" value="NZ_JAYKOO010000004.1"/>
</dbReference>
<protein>
    <recommendedName>
        <fullName evidence="3">histidine kinase</fullName>
        <ecNumber evidence="3">2.7.13.3</ecNumber>
    </recommendedName>
</protein>
<dbReference type="InterPro" id="IPR036097">
    <property type="entry name" value="HisK_dim/P_sf"/>
</dbReference>
<dbReference type="SMART" id="SM00304">
    <property type="entry name" value="HAMP"/>
    <property type="match status" value="1"/>
</dbReference>
<evidence type="ECO:0000256" key="4">
    <source>
        <dbReference type="ARBA" id="ARBA00022475"/>
    </source>
</evidence>
<keyword evidence="9" id="KW-0547">Nucleotide-binding</keyword>
<feature type="transmembrane region" description="Helical" evidence="16">
    <location>
        <begin position="161"/>
        <end position="182"/>
    </location>
</feature>
<evidence type="ECO:0000256" key="16">
    <source>
        <dbReference type="SAM" id="Phobius"/>
    </source>
</evidence>
<feature type="transmembrane region" description="Helical" evidence="16">
    <location>
        <begin position="6"/>
        <end position="26"/>
    </location>
</feature>
<dbReference type="Gene3D" id="1.10.287.130">
    <property type="match status" value="1"/>
</dbReference>
<keyword evidence="12 16" id="KW-1133">Transmembrane helix</keyword>
<dbReference type="InterPro" id="IPR004358">
    <property type="entry name" value="Sig_transdc_His_kin-like_C"/>
</dbReference>
<evidence type="ECO:0000256" key="12">
    <source>
        <dbReference type="ARBA" id="ARBA00022989"/>
    </source>
</evidence>
<keyword evidence="11" id="KW-0067">ATP-binding</keyword>
<dbReference type="GO" id="GO:0000155">
    <property type="term" value="F:phosphorelay sensor kinase activity"/>
    <property type="evidence" value="ECO:0007669"/>
    <property type="project" value="InterPro"/>
</dbReference>
<evidence type="ECO:0000313" key="20">
    <source>
        <dbReference type="Proteomes" id="UP000435138"/>
    </source>
</evidence>